<comment type="caution">
    <text evidence="1">The sequence shown here is derived from an EMBL/GenBank/DDBJ whole genome shotgun (WGS) entry which is preliminary data.</text>
</comment>
<proteinExistence type="predicted"/>
<dbReference type="EMBL" id="CM046121">
    <property type="protein sequence ID" value="KAI8434379.1"/>
    <property type="molecule type" value="Genomic_DNA"/>
</dbReference>
<gene>
    <name evidence="1" type="ORF">MSG28_012428</name>
</gene>
<protein>
    <submittedName>
        <fullName evidence="1">Uncharacterized protein</fullName>
    </submittedName>
</protein>
<sequence length="2001" mass="219251">MSEQTQINYVDGEIVWVKLGSCWWPGEVVNPEKLPPDVLPSFKKPPIAVVKFFQENTYEYVKNNNSIFKYNCSRKNEFIKKGLYNYRSKQAHMEKFPEDVVQAETETGGDPDILTSEEFTATPKKSYAGIFGSASKKTTPVSGRGRRKDSSSTPRNSSPVRRVINREKSDYKVHILVQGTKTPSQATDTLSTPSTSRAGSESEAAEDRTPKADKPLTTFSSPNTSGSISGVYPCPLCAFTTTRLNVLILHNKTHSATYTPYTPSPVRKKPVVKSPQKSITNKSPKARKPRKEKIEKTEKVDKTDKTEKIEKTESPKNTTKIENADVNKKSQTRKRSIEEEQKTTEVKKIKTDEEIKSSLLADWDDMDEDSNDKSPEVAPASPLLPAQPTPAELPVQVSPADPTALSQYPTADKSDTATEKPESSSDSKYEFCEDEDWSLEADAGRKIPRVKNPAKRREERKSISIDDDDVAREVAELLNRTTMPDLPAAPEPLTVEENFPEPSIVKSPDKKIECVPESSKLPEKLVPEPQPTKAIFKTKTFFRSRHSRSQDAIGKYVAEQLNAAERMDAETELNGSDNVSSPEARESPPIEHVKVARLAPKIQLKKMKAEAAQSWEKEKSYLELVAEDNSTANGANNKSDSLVIKNIAVVDEKENCKLMTPHSNLDVLYPTQEIKPINKDIQHGPLTKDKNQQIEHEQLGSTFIKEDIIYERVIIDKSDDKNVVKDSDLHIMPESIPPKPSEQFIEPFMNESTASAVDALLSVSRETDRVTKIISDDPPEDLFEDDNIKDNVGTNNINGFNEELKKENDLLETMPAEDKPTIKEPVVEAVPTVEEITKVQDVSALEETPILEEIAIEKDIPKMEEEPISEEGRPVGGSPNTEEIPLTEDIPVMDEVPPLAEKLIASEHKDDIKYQQINFQESSDLKHKYNFDSSEVPLTRSDRELNPEVVVDNIPSESDLQIAEALINLPATAIQNIVPSHHQENLNLATHFTSEHFQEEVQEEIIQTENNIQVNEVKMSEAITEDKSMIEPNIEESLETTKSDSLNARYETEEEKSENLNAAQSLVEMSESIDHKIKVTESKVNEIDSISTHTSTSKETSNTPLSKVIETNRSVEQKIASLSSDNNSDPTNSKLAKFETSSSKLLKILEEPCMPKIITKTTPTKQVIVSGKEKILNFDVSKAAIKVKPQSPKQKIIIRRNTPSKNIMNSLNDMGAQENIILSRSNKPQGDGSAVQTYTIQASAGAPPDAGAIVIQQKIRNNTKTAPKLHKLKQQFSLVTSANESKQASEQQTTDDTIYDINSMPIVLSDDILTPENIEKMPIVMSDGKIITNPVNPPKLVKTKHVESEKIVMTSQSKPELKTLLMNPPTTEVSKATTPNILSKSAKLRGSKPMLVIDKATGKQKIIMTKSEPAVKEIKQAPSKLEPVTQTTAKPGKFIIVPTASSPRPARAQKIVIDPQTGKAHVLVAKPEPPPDNKPVSAKLVPQPDAPPGNTVMIITNAQGAQSRILLTPEHEKILFPNKQQPKVSQLKTVTHRLTAGSPGAPKTIVTTVGPTKTANTKMVPKQKSAIITSKGQLIVGGRVATTAQNIAPMPEIRPKQRIIASEPRKLAQTVQKTSSEPLIFLQQKSGQVMQLTTAQFEHLQRTGQIVQKTSAVPENKIVLQKSIAMPPNESVAPTVPKKMRRPPASSPQPAKRAKQDINIAPALTPAPVPAHAPLSGLAPAPVAPPPLPALAPLASTPTAVAPAPYPDLENFEELLPSTAIVRQPEPAPAPEPAAPPAPLADGQLLAVPGEHFGGPPGTFYLCVEDNGTLTPIDNRPLVLENNQLVPMAEPAAPERRDILEAALANSDVFHEPPPEPAFRDLNANVSVHCRVSETSSTLHQPIMTPVEVPSLADAEPPLAGSLEAGLAVIGVAPPSVPTSLELPITVTDPRIAPRAAPRRRRRARARAPSPAPAPASMPLLLDEPAGKSMPLLTDELTPAWRAPPPPPPDLAGTTTS</sequence>
<keyword evidence="2" id="KW-1185">Reference proteome</keyword>
<reference evidence="1 2" key="1">
    <citation type="journal article" date="2022" name="Genome Biol. Evol.">
        <title>The Spruce Budworm Genome: Reconstructing the Evolutionary History of Antifreeze Proteins.</title>
        <authorList>
            <person name="Beliveau C."/>
            <person name="Gagne P."/>
            <person name="Picq S."/>
            <person name="Vernygora O."/>
            <person name="Keeling C.I."/>
            <person name="Pinkney K."/>
            <person name="Doucet D."/>
            <person name="Wen F."/>
            <person name="Johnston J.S."/>
            <person name="Maaroufi H."/>
            <person name="Boyle B."/>
            <person name="Laroche J."/>
            <person name="Dewar K."/>
            <person name="Juretic N."/>
            <person name="Blackburn G."/>
            <person name="Nisole A."/>
            <person name="Brunet B."/>
            <person name="Brandao M."/>
            <person name="Lumley L."/>
            <person name="Duan J."/>
            <person name="Quan G."/>
            <person name="Lucarotti C.J."/>
            <person name="Roe A.D."/>
            <person name="Sperling F.A.H."/>
            <person name="Levesque R.C."/>
            <person name="Cusson M."/>
        </authorList>
    </citation>
    <scope>NUCLEOTIDE SEQUENCE [LARGE SCALE GENOMIC DNA]</scope>
    <source>
        <strain evidence="1">Glfc:IPQL:Cfum</strain>
    </source>
</reference>
<name>A0ACC0KDD5_CHOFU</name>
<evidence type="ECO:0000313" key="1">
    <source>
        <dbReference type="EMBL" id="KAI8434379.1"/>
    </source>
</evidence>
<accession>A0ACC0KDD5</accession>
<organism evidence="1 2">
    <name type="scientific">Choristoneura fumiferana</name>
    <name type="common">Spruce budworm moth</name>
    <name type="synonym">Archips fumiferana</name>
    <dbReference type="NCBI Taxonomy" id="7141"/>
    <lineage>
        <taxon>Eukaryota</taxon>
        <taxon>Metazoa</taxon>
        <taxon>Ecdysozoa</taxon>
        <taxon>Arthropoda</taxon>
        <taxon>Hexapoda</taxon>
        <taxon>Insecta</taxon>
        <taxon>Pterygota</taxon>
        <taxon>Neoptera</taxon>
        <taxon>Endopterygota</taxon>
        <taxon>Lepidoptera</taxon>
        <taxon>Glossata</taxon>
        <taxon>Ditrysia</taxon>
        <taxon>Tortricoidea</taxon>
        <taxon>Tortricidae</taxon>
        <taxon>Tortricinae</taxon>
        <taxon>Choristoneura</taxon>
    </lineage>
</organism>
<dbReference type="Proteomes" id="UP001064048">
    <property type="component" value="Chromosome 21"/>
</dbReference>
<evidence type="ECO:0000313" key="2">
    <source>
        <dbReference type="Proteomes" id="UP001064048"/>
    </source>
</evidence>